<dbReference type="Proteomes" id="UP000820977">
    <property type="component" value="Unassembled WGS sequence"/>
</dbReference>
<reference evidence="1 2" key="1">
    <citation type="submission" date="2020-05" db="EMBL/GenBank/DDBJ databases">
        <title>Distinct polysaccharide utilization as determinants for interspecies competition between intestinal Prevotella spp.</title>
        <authorList>
            <person name="Galvez E.J.C."/>
            <person name="Iljazovic A."/>
            <person name="Strowig T."/>
        </authorList>
    </citation>
    <scope>NUCLEOTIDE SEQUENCE [LARGE SCALE GENOMIC DNA]</scope>
    <source>
        <strain evidence="1 2">PCHR</strain>
    </source>
</reference>
<gene>
    <name evidence="1" type="ORF">HPS54_04165</name>
</gene>
<evidence type="ECO:0000313" key="1">
    <source>
        <dbReference type="EMBL" id="NPE24720.1"/>
    </source>
</evidence>
<organism evidence="1 2">
    <name type="scientific">Xylanibacter caecicola</name>
    <dbReference type="NCBI Taxonomy" id="2736294"/>
    <lineage>
        <taxon>Bacteria</taxon>
        <taxon>Pseudomonadati</taxon>
        <taxon>Bacteroidota</taxon>
        <taxon>Bacteroidia</taxon>
        <taxon>Bacteroidales</taxon>
        <taxon>Prevotellaceae</taxon>
        <taxon>Xylanibacter</taxon>
    </lineage>
</organism>
<dbReference type="EMBL" id="JABKKJ010000004">
    <property type="protein sequence ID" value="NPE24720.1"/>
    <property type="molecule type" value="Genomic_DNA"/>
</dbReference>
<dbReference type="RefSeq" id="WP_172344214.1">
    <property type="nucleotide sequence ID" value="NZ_CASTNK010000043.1"/>
</dbReference>
<accession>A0ABX2B3B6</accession>
<keyword evidence="2" id="KW-1185">Reference proteome</keyword>
<sequence>MEERMSIARQIERFVNKLAQKYPAQDECSLMSDIHLFVSPETGELVAYDDDDNEITRCVIEQWIETKNENFYDAATKILREELERLDDVVSTLGILKPYSFVLEGEEHRHIAELYLVDDEFNIIGGDLLEDWDKDLDAFFDKLMSDKA</sequence>
<comment type="caution">
    <text evidence="1">The sequence shown here is derived from an EMBL/GenBank/DDBJ whole genome shotgun (WGS) entry which is preliminary data.</text>
</comment>
<evidence type="ECO:0000313" key="2">
    <source>
        <dbReference type="Proteomes" id="UP000820977"/>
    </source>
</evidence>
<proteinExistence type="predicted"/>
<name>A0ABX2B3B6_9BACT</name>
<protein>
    <submittedName>
        <fullName evidence="1">Uncharacterized protein</fullName>
    </submittedName>
</protein>